<evidence type="ECO:0000256" key="2">
    <source>
        <dbReference type="ARBA" id="ARBA00023125"/>
    </source>
</evidence>
<protein>
    <submittedName>
        <fullName evidence="9">Uncharacterized protein</fullName>
    </submittedName>
</protein>
<dbReference type="Proteomes" id="UP001295684">
    <property type="component" value="Unassembled WGS sequence"/>
</dbReference>
<dbReference type="GO" id="GO:0042795">
    <property type="term" value="P:snRNA transcription by RNA polymerase II"/>
    <property type="evidence" value="ECO:0007669"/>
    <property type="project" value="TreeGrafter"/>
</dbReference>
<evidence type="ECO:0000259" key="6">
    <source>
        <dbReference type="PROSITE" id="PS50090"/>
    </source>
</evidence>
<proteinExistence type="predicted"/>
<dbReference type="InterPro" id="IPR017930">
    <property type="entry name" value="Myb_dom"/>
</dbReference>
<dbReference type="SUPFAM" id="SSF46689">
    <property type="entry name" value="Homeodomain-like"/>
    <property type="match status" value="2"/>
</dbReference>
<accession>A0AAD2D5L4</accession>
<gene>
    <name evidence="9" type="ORF">ECRASSUSDP1_LOCUS23521</name>
</gene>
<sequence length="706" mass="82091">MEFEPKLKDITKSVRNIQNRRLQFKLNKPQETSASNSRPLVINSLAGDDKTLKISSTLDSSLGYKPSMSTAKQTLKTTGNYLPRQMPNETAEVFIKYYPTESQNKSRNMYIDGNYEACVNIQTDENLMSRISELNEQEEEKVQWQPSRDSFSIHSGLGGKGFNHLSLIKDTSNDNFEFSQDGYHFNKKVAKSPPKRTKTIIRFKPDKQASRSEFDDITDPNVQSHHFTHPVVKHTEARRINNRNEGKPCWLFQCFKTIITCNCLLIKRKTVPIHEVTKTTKKQKRPEILRRLSPLRKDTLKYKEESVQSDQVKFPQNKDAEEHLEMELDCNIHEVDIIRTKKTSFKLTVPILRKHTRENFTEGPCDWKESYRSSGNRSNSPKFCNPDSDSDDWGFIEPTMKERGEDCTTFEKDLSVNVAPSRISTYQSKKMIPGTKNWSERLDTILLGAYDQFPSNWKKISNELGQKKTPDECRERYTALKLCNVKGRFTKEEDEKIIKGVEKYGKSWAIIAKQFINRTSKQIRDRYMKTILKRNQFFTSKQVDHQFTIDEKDEEQSEITSRKVDREGVQITVDSFKKESEKRLQGLLSESNQSPLLKSRVLRKQTDNSIFTEESLKDYLGDSDKVWYENLNKTKEKQCETVGFNQGTYKCSDEDWKDKMSVSSASNNAEKLFAKATLHLSPEKLPQANQQSIFKSKETFQDKWHK</sequence>
<evidence type="ECO:0000256" key="4">
    <source>
        <dbReference type="ARBA" id="ARBA00023242"/>
    </source>
</evidence>
<feature type="compositionally biased region" description="Polar residues" evidence="5">
    <location>
        <begin position="372"/>
        <end position="382"/>
    </location>
</feature>
<dbReference type="Pfam" id="PF00249">
    <property type="entry name" value="Myb_DNA-binding"/>
    <property type="match status" value="2"/>
</dbReference>
<dbReference type="GO" id="GO:0001006">
    <property type="term" value="F:RNA polymerase III type 3 promoter sequence-specific DNA binding"/>
    <property type="evidence" value="ECO:0007669"/>
    <property type="project" value="TreeGrafter"/>
</dbReference>
<keyword evidence="4" id="KW-0539">Nucleus</keyword>
<feature type="domain" description="Myb-like" evidence="6">
    <location>
        <begin position="486"/>
        <end position="531"/>
    </location>
</feature>
<dbReference type="InterPro" id="IPR009057">
    <property type="entry name" value="Homeodomain-like_sf"/>
</dbReference>
<feature type="compositionally biased region" description="Basic and acidic residues" evidence="5">
    <location>
        <begin position="695"/>
        <end position="706"/>
    </location>
</feature>
<keyword evidence="1" id="KW-0805">Transcription regulation</keyword>
<comment type="caution">
    <text evidence="9">The sequence shown here is derived from an EMBL/GenBank/DDBJ whole genome shotgun (WGS) entry which is preliminary data.</text>
</comment>
<feature type="domain" description="Myb-like" evidence="6">
    <location>
        <begin position="437"/>
        <end position="481"/>
    </location>
</feature>
<evidence type="ECO:0000256" key="3">
    <source>
        <dbReference type="ARBA" id="ARBA00023163"/>
    </source>
</evidence>
<reference evidence="9" key="1">
    <citation type="submission" date="2023-07" db="EMBL/GenBank/DDBJ databases">
        <authorList>
            <consortium name="AG Swart"/>
            <person name="Singh M."/>
            <person name="Singh A."/>
            <person name="Seah K."/>
            <person name="Emmerich C."/>
        </authorList>
    </citation>
    <scope>NUCLEOTIDE SEQUENCE</scope>
    <source>
        <strain evidence="9">DP1</strain>
    </source>
</reference>
<dbReference type="PROSITE" id="PS50090">
    <property type="entry name" value="MYB_LIKE"/>
    <property type="match status" value="2"/>
</dbReference>
<dbReference type="AlphaFoldDB" id="A0AAD2D5L4"/>
<dbReference type="PANTHER" id="PTHR46621">
    <property type="entry name" value="SNRNA-ACTIVATING PROTEIN COMPLEX SUBUNIT 4"/>
    <property type="match status" value="1"/>
</dbReference>
<feature type="region of interest" description="Disordered" evidence="5">
    <location>
        <begin position="364"/>
        <end position="385"/>
    </location>
</feature>
<dbReference type="PROSITE" id="PS51294">
    <property type="entry name" value="HTH_MYB"/>
    <property type="match status" value="1"/>
</dbReference>
<evidence type="ECO:0000313" key="9">
    <source>
        <dbReference type="EMBL" id="CAI2382054.1"/>
    </source>
</evidence>
<dbReference type="GO" id="GO:0019185">
    <property type="term" value="C:snRNA-activating protein complex"/>
    <property type="evidence" value="ECO:0007669"/>
    <property type="project" value="TreeGrafter"/>
</dbReference>
<dbReference type="GO" id="GO:0000978">
    <property type="term" value="F:RNA polymerase II cis-regulatory region sequence-specific DNA binding"/>
    <property type="evidence" value="ECO:0007669"/>
    <property type="project" value="TreeGrafter"/>
</dbReference>
<keyword evidence="10" id="KW-1185">Reference proteome</keyword>
<dbReference type="GO" id="GO:0042796">
    <property type="term" value="P:snRNA transcription by RNA polymerase III"/>
    <property type="evidence" value="ECO:0007669"/>
    <property type="project" value="TreeGrafter"/>
</dbReference>
<feature type="domain" description="SANT" evidence="7">
    <location>
        <begin position="484"/>
        <end position="535"/>
    </location>
</feature>
<evidence type="ECO:0000256" key="5">
    <source>
        <dbReference type="SAM" id="MobiDB-lite"/>
    </source>
</evidence>
<feature type="domain" description="HTH myb-type" evidence="8">
    <location>
        <begin position="485"/>
        <end position="535"/>
    </location>
</feature>
<dbReference type="InterPro" id="IPR051575">
    <property type="entry name" value="Myb-like_DNA-bd"/>
</dbReference>
<dbReference type="SMART" id="SM00717">
    <property type="entry name" value="SANT"/>
    <property type="match status" value="2"/>
</dbReference>
<dbReference type="PROSITE" id="PS51293">
    <property type="entry name" value="SANT"/>
    <property type="match status" value="1"/>
</dbReference>
<dbReference type="EMBL" id="CAMPGE010024197">
    <property type="protein sequence ID" value="CAI2382054.1"/>
    <property type="molecule type" value="Genomic_DNA"/>
</dbReference>
<dbReference type="InterPro" id="IPR017884">
    <property type="entry name" value="SANT_dom"/>
</dbReference>
<dbReference type="PANTHER" id="PTHR46621:SF1">
    <property type="entry name" value="SNRNA-ACTIVATING PROTEIN COMPLEX SUBUNIT 4"/>
    <property type="match status" value="1"/>
</dbReference>
<organism evidence="9 10">
    <name type="scientific">Euplotes crassus</name>
    <dbReference type="NCBI Taxonomy" id="5936"/>
    <lineage>
        <taxon>Eukaryota</taxon>
        <taxon>Sar</taxon>
        <taxon>Alveolata</taxon>
        <taxon>Ciliophora</taxon>
        <taxon>Intramacronucleata</taxon>
        <taxon>Spirotrichea</taxon>
        <taxon>Hypotrichia</taxon>
        <taxon>Euplotida</taxon>
        <taxon>Euplotidae</taxon>
        <taxon>Moneuplotes</taxon>
    </lineage>
</organism>
<dbReference type="InterPro" id="IPR001005">
    <property type="entry name" value="SANT/Myb"/>
</dbReference>
<evidence type="ECO:0000256" key="1">
    <source>
        <dbReference type="ARBA" id="ARBA00023015"/>
    </source>
</evidence>
<feature type="region of interest" description="Disordered" evidence="5">
    <location>
        <begin position="687"/>
        <end position="706"/>
    </location>
</feature>
<dbReference type="Gene3D" id="1.10.10.60">
    <property type="entry name" value="Homeodomain-like"/>
    <property type="match status" value="2"/>
</dbReference>
<evidence type="ECO:0000259" key="8">
    <source>
        <dbReference type="PROSITE" id="PS51294"/>
    </source>
</evidence>
<keyword evidence="3" id="KW-0804">Transcription</keyword>
<keyword evidence="2" id="KW-0238">DNA-binding</keyword>
<evidence type="ECO:0000313" key="10">
    <source>
        <dbReference type="Proteomes" id="UP001295684"/>
    </source>
</evidence>
<evidence type="ECO:0000259" key="7">
    <source>
        <dbReference type="PROSITE" id="PS51293"/>
    </source>
</evidence>
<dbReference type="CDD" id="cd00167">
    <property type="entry name" value="SANT"/>
    <property type="match status" value="2"/>
</dbReference>
<name>A0AAD2D5L4_EUPCR</name>